<keyword evidence="1" id="KW-0472">Membrane</keyword>
<protein>
    <recommendedName>
        <fullName evidence="4">G-protein coupled receptors family 1 profile domain-containing protein</fullName>
    </recommendedName>
</protein>
<evidence type="ECO:0000313" key="3">
    <source>
        <dbReference type="Proteomes" id="UP000193719"/>
    </source>
</evidence>
<reference evidence="2 3" key="1">
    <citation type="submission" date="2016-08" db="EMBL/GenBank/DDBJ databases">
        <title>Genomes of anaerobic fungi encode conserved fungal cellulosomes for biomass hydrolysis.</title>
        <authorList>
            <consortium name="DOE Joint Genome Institute"/>
            <person name="Haitjema C.H."/>
            <person name="Gilmore S.P."/>
            <person name="Henske J.K."/>
            <person name="Solomon K.V."/>
            <person name="De Groot R."/>
            <person name="Kuo A."/>
            <person name="Mondo S.J."/>
            <person name="Salamov A.A."/>
            <person name="Labutti K."/>
            <person name="Zhao Z."/>
            <person name="Chiniquy J."/>
            <person name="Barry K."/>
            <person name="Brewer H.M."/>
            <person name="Purvine S.O."/>
            <person name="Wright A.T."/>
            <person name="Boxma B."/>
            <person name="Van Alen T."/>
            <person name="Hackstein J.H."/>
            <person name="Baker S.E."/>
            <person name="Grigoriev I.V."/>
            <person name="O'Malley M.A."/>
        </authorList>
    </citation>
    <scope>NUCLEOTIDE SEQUENCE [LARGE SCALE GENOMIC DNA]</scope>
    <source>
        <strain evidence="3">finn</strain>
    </source>
</reference>
<accession>A0A1Y1UZM1</accession>
<gene>
    <name evidence="2" type="ORF">BCR36DRAFT_251506</name>
</gene>
<feature type="non-terminal residue" evidence="2">
    <location>
        <position position="334"/>
    </location>
</feature>
<keyword evidence="3" id="KW-1185">Reference proteome</keyword>
<reference evidence="2 3" key="2">
    <citation type="submission" date="2016-08" db="EMBL/GenBank/DDBJ databases">
        <title>Pervasive Adenine N6-methylation of Active Genes in Fungi.</title>
        <authorList>
            <consortium name="DOE Joint Genome Institute"/>
            <person name="Mondo S.J."/>
            <person name="Dannebaum R.O."/>
            <person name="Kuo R.C."/>
            <person name="Labutti K."/>
            <person name="Haridas S."/>
            <person name="Kuo A."/>
            <person name="Salamov A."/>
            <person name="Ahrendt S.R."/>
            <person name="Lipzen A."/>
            <person name="Sullivan W."/>
            <person name="Andreopoulos W.B."/>
            <person name="Clum A."/>
            <person name="Lindquist E."/>
            <person name="Daum C."/>
            <person name="Ramamoorthy G.K."/>
            <person name="Gryganskyi A."/>
            <person name="Culley D."/>
            <person name="Magnuson J.K."/>
            <person name="James T.Y."/>
            <person name="O'Malley M.A."/>
            <person name="Stajich J.E."/>
            <person name="Spatafora J.W."/>
            <person name="Visel A."/>
            <person name="Grigoriev I.V."/>
        </authorList>
    </citation>
    <scope>NUCLEOTIDE SEQUENCE [LARGE SCALE GENOMIC DNA]</scope>
    <source>
        <strain evidence="3">finn</strain>
    </source>
</reference>
<dbReference type="AlphaFoldDB" id="A0A1Y1UZM1"/>
<feature type="transmembrane region" description="Helical" evidence="1">
    <location>
        <begin position="251"/>
        <end position="271"/>
    </location>
</feature>
<dbReference type="Proteomes" id="UP000193719">
    <property type="component" value="Unassembled WGS sequence"/>
</dbReference>
<keyword evidence="1" id="KW-1133">Transmembrane helix</keyword>
<evidence type="ECO:0008006" key="4">
    <source>
        <dbReference type="Google" id="ProtNLM"/>
    </source>
</evidence>
<evidence type="ECO:0000256" key="1">
    <source>
        <dbReference type="SAM" id="Phobius"/>
    </source>
</evidence>
<comment type="caution">
    <text evidence="2">The sequence shown here is derived from an EMBL/GenBank/DDBJ whole genome shotgun (WGS) entry which is preliminary data.</text>
</comment>
<proteinExistence type="predicted"/>
<dbReference type="EMBL" id="MCFH01000053">
    <property type="protein sequence ID" value="ORX43448.1"/>
    <property type="molecule type" value="Genomic_DNA"/>
</dbReference>
<sequence length="334" mass="38747">IFKFELVNDENELNAYLNDGFLTPENNVERIIYIILFIIFLIYGITSLTFFYLLRESYIIRQRGFSLTFSGGILTLINIIFGFIPQITEVPCAFTLFSANVINVAVNFIFLTRSYRVIFNYHFNIYKVSSINNKKIKGTYDASIEPNSYLPKINRRINKLLFMIVVIPVLIAIFATLVIYFKYHEKLKNDCPLFGNYERSDAMLALKHNTGKELFRVVVFYGILFFVLSFINTIGLYFVKDANKYGIKFECMSVSIMVIVFNIINIVVQIFGSTESDAGNLVKNEKKYKAFLAFFEKTKGGKILFTIVQVYMLFVSISLPVIHYYKARFNKNSY</sequence>
<feature type="transmembrane region" description="Helical" evidence="1">
    <location>
        <begin position="303"/>
        <end position="325"/>
    </location>
</feature>
<organism evidence="2 3">
    <name type="scientific">Piromyces finnis</name>
    <dbReference type="NCBI Taxonomy" id="1754191"/>
    <lineage>
        <taxon>Eukaryota</taxon>
        <taxon>Fungi</taxon>
        <taxon>Fungi incertae sedis</taxon>
        <taxon>Chytridiomycota</taxon>
        <taxon>Chytridiomycota incertae sedis</taxon>
        <taxon>Neocallimastigomycetes</taxon>
        <taxon>Neocallimastigales</taxon>
        <taxon>Neocallimastigaceae</taxon>
        <taxon>Piromyces</taxon>
    </lineage>
</organism>
<name>A0A1Y1UZM1_9FUNG</name>
<evidence type="ECO:0000313" key="2">
    <source>
        <dbReference type="EMBL" id="ORX43448.1"/>
    </source>
</evidence>
<dbReference type="OrthoDB" id="2147298at2759"/>
<feature type="non-terminal residue" evidence="2">
    <location>
        <position position="1"/>
    </location>
</feature>
<feature type="transmembrane region" description="Helical" evidence="1">
    <location>
        <begin position="218"/>
        <end position="239"/>
    </location>
</feature>
<feature type="transmembrane region" description="Helical" evidence="1">
    <location>
        <begin position="160"/>
        <end position="181"/>
    </location>
</feature>
<feature type="transmembrane region" description="Helical" evidence="1">
    <location>
        <begin position="31"/>
        <end position="53"/>
    </location>
</feature>
<feature type="transmembrane region" description="Helical" evidence="1">
    <location>
        <begin position="93"/>
        <end position="111"/>
    </location>
</feature>
<feature type="transmembrane region" description="Helical" evidence="1">
    <location>
        <begin position="65"/>
        <end position="87"/>
    </location>
</feature>
<keyword evidence="1" id="KW-0812">Transmembrane</keyword>
<dbReference type="STRING" id="1754191.A0A1Y1UZM1"/>